<organism evidence="1 2">
    <name type="scientific">Panicum virgatum</name>
    <name type="common">Blackwell switchgrass</name>
    <dbReference type="NCBI Taxonomy" id="38727"/>
    <lineage>
        <taxon>Eukaryota</taxon>
        <taxon>Viridiplantae</taxon>
        <taxon>Streptophyta</taxon>
        <taxon>Embryophyta</taxon>
        <taxon>Tracheophyta</taxon>
        <taxon>Spermatophyta</taxon>
        <taxon>Magnoliopsida</taxon>
        <taxon>Liliopsida</taxon>
        <taxon>Poales</taxon>
        <taxon>Poaceae</taxon>
        <taxon>PACMAD clade</taxon>
        <taxon>Panicoideae</taxon>
        <taxon>Panicodae</taxon>
        <taxon>Paniceae</taxon>
        <taxon>Panicinae</taxon>
        <taxon>Panicum</taxon>
        <taxon>Panicum sect. Hiantes</taxon>
    </lineage>
</organism>
<name>A0A8T0V1I6_PANVG</name>
<dbReference type="Proteomes" id="UP000823388">
    <property type="component" value="Chromosome 3K"/>
</dbReference>
<evidence type="ECO:0000313" key="1">
    <source>
        <dbReference type="EMBL" id="KAG2630551.1"/>
    </source>
</evidence>
<protein>
    <submittedName>
        <fullName evidence="1">Uncharacterized protein</fullName>
    </submittedName>
</protein>
<dbReference type="EMBL" id="CM029041">
    <property type="protein sequence ID" value="KAG2630551.1"/>
    <property type="molecule type" value="Genomic_DNA"/>
</dbReference>
<accession>A0A8T0V1I6</accession>
<dbReference type="AlphaFoldDB" id="A0A8T0V1I6"/>
<sequence length="100" mass="11069">MLLWLCSLPEHLDVHRSLNQRCLLFLPVRDTCLHCLSGCRSTSRVLKAGSEITSGSETPGVGMELGVQKRSLNPATCSIRWPSKFLLLAAWQACSMVELL</sequence>
<reference evidence="1" key="1">
    <citation type="submission" date="2020-05" db="EMBL/GenBank/DDBJ databases">
        <title>WGS assembly of Panicum virgatum.</title>
        <authorList>
            <person name="Lovell J.T."/>
            <person name="Jenkins J."/>
            <person name="Shu S."/>
            <person name="Juenger T.E."/>
            <person name="Schmutz J."/>
        </authorList>
    </citation>
    <scope>NUCLEOTIDE SEQUENCE</scope>
    <source>
        <strain evidence="1">AP13</strain>
    </source>
</reference>
<comment type="caution">
    <text evidence="1">The sequence shown here is derived from an EMBL/GenBank/DDBJ whole genome shotgun (WGS) entry which is preliminary data.</text>
</comment>
<evidence type="ECO:0000313" key="2">
    <source>
        <dbReference type="Proteomes" id="UP000823388"/>
    </source>
</evidence>
<proteinExistence type="predicted"/>
<keyword evidence="2" id="KW-1185">Reference proteome</keyword>
<gene>
    <name evidence="1" type="ORF">PVAP13_3KG532116</name>
</gene>